<dbReference type="AlphaFoldDB" id="A0A179BUL6"/>
<sequence length="479" mass="52783">MSKRCSYSLRKRLFWRLLAVQSVVLLLVMIVLISVGKISEFRSTEGTIEILRQAVFRQPTGELSLRETEDLRQLRKEAPDLWYTIRDMQGHVLTEGRIPEEYAAIGNTLDHVGQAKFGSNLGDHDRPAAWMKWIATDWGQVQFLTGTDGPNSSTFILLKLSLVLAKIVIPIVAVMALGALIATPLVVRRSLVGIDQAALQADTIDIDQRGGRLSETDTPEEIAPLVHAVNRALGRLDEGYERQERFLTDAAHELRTPIAILNTRIGSLPHSSIKTDLLEDAARLAVLTEQMLDLQRLKQGKVQFIKVDLGQLARKVIIEMAPLAFAAGYTVQFDVDGAGEIEGDPLALQRALMNILQNAINHGGRKGIISLTSGCNWIEVSDEGPGIPADMEDRIFEPFFKRHHDGRGAGLGLNLVRDILRMHGGEVTIDNRSPGAVCRLSFPTDKTARVDTPPHLAMCIIQGATAAPLEKARTVRAMD</sequence>
<dbReference type="InterPro" id="IPR004358">
    <property type="entry name" value="Sig_transdc_His_kin-like_C"/>
</dbReference>
<protein>
    <recommendedName>
        <fullName evidence="3">histidine kinase</fullName>
        <ecNumber evidence="3">2.7.13.3</ecNumber>
    </recommendedName>
</protein>
<dbReference type="RefSeq" id="WP_064246664.1">
    <property type="nucleotide sequence ID" value="NZ_JAAXDH010000001.1"/>
</dbReference>
<dbReference type="InterPro" id="IPR003661">
    <property type="entry name" value="HisK_dim/P_dom"/>
</dbReference>
<dbReference type="PRINTS" id="PR00344">
    <property type="entry name" value="BCTRLSENSOR"/>
</dbReference>
<keyword evidence="10 11" id="KW-0472">Membrane</keyword>
<dbReference type="InterPro" id="IPR036097">
    <property type="entry name" value="HisK_dim/P_sf"/>
</dbReference>
<dbReference type="SUPFAM" id="SSF47384">
    <property type="entry name" value="Homodimeric domain of signal transducing histidine kinase"/>
    <property type="match status" value="1"/>
</dbReference>
<evidence type="ECO:0000313" key="13">
    <source>
        <dbReference type="EMBL" id="OAP95398.1"/>
    </source>
</evidence>
<comment type="catalytic activity">
    <reaction evidence="1">
        <text>ATP + protein L-histidine = ADP + protein N-phospho-L-histidine.</text>
        <dbReference type="EC" id="2.7.13.3"/>
    </reaction>
</comment>
<comment type="subcellular location">
    <subcellularLocation>
        <location evidence="2">Membrane</location>
        <topology evidence="2">Multi-pass membrane protein</topology>
    </subcellularLocation>
</comment>
<proteinExistence type="predicted"/>
<dbReference type="CDD" id="cd00082">
    <property type="entry name" value="HisKA"/>
    <property type="match status" value="1"/>
</dbReference>
<dbReference type="SUPFAM" id="SSF55874">
    <property type="entry name" value="ATPase domain of HSP90 chaperone/DNA topoisomerase II/histidine kinase"/>
    <property type="match status" value="1"/>
</dbReference>
<keyword evidence="4" id="KW-0597">Phosphoprotein</keyword>
<evidence type="ECO:0000256" key="8">
    <source>
        <dbReference type="ARBA" id="ARBA00022989"/>
    </source>
</evidence>
<keyword evidence="8 11" id="KW-1133">Transmembrane helix</keyword>
<organism evidence="13">
    <name type="scientific">Rhizobium leguminosarum</name>
    <dbReference type="NCBI Taxonomy" id="384"/>
    <lineage>
        <taxon>Bacteria</taxon>
        <taxon>Pseudomonadati</taxon>
        <taxon>Pseudomonadota</taxon>
        <taxon>Alphaproteobacteria</taxon>
        <taxon>Hyphomicrobiales</taxon>
        <taxon>Rhizobiaceae</taxon>
        <taxon>Rhizobium/Agrobacterium group</taxon>
        <taxon>Rhizobium</taxon>
    </lineage>
</organism>
<evidence type="ECO:0000256" key="6">
    <source>
        <dbReference type="ARBA" id="ARBA00022692"/>
    </source>
</evidence>
<keyword evidence="9" id="KW-0902">Two-component regulatory system</keyword>
<dbReference type="InterPro" id="IPR036890">
    <property type="entry name" value="HATPase_C_sf"/>
</dbReference>
<dbReference type="PROSITE" id="PS50109">
    <property type="entry name" value="HIS_KIN"/>
    <property type="match status" value="1"/>
</dbReference>
<dbReference type="GO" id="GO:0000155">
    <property type="term" value="F:phosphorelay sensor kinase activity"/>
    <property type="evidence" value="ECO:0007669"/>
    <property type="project" value="InterPro"/>
</dbReference>
<feature type="transmembrane region" description="Helical" evidence="11">
    <location>
        <begin position="13"/>
        <end position="35"/>
    </location>
</feature>
<keyword evidence="6 11" id="KW-0812">Transmembrane</keyword>
<dbReference type="Gene3D" id="3.30.565.10">
    <property type="entry name" value="Histidine kinase-like ATPase, C-terminal domain"/>
    <property type="match status" value="1"/>
</dbReference>
<dbReference type="Pfam" id="PF02518">
    <property type="entry name" value="HATPase_c"/>
    <property type="match status" value="1"/>
</dbReference>
<accession>A0A179BUL6</accession>
<dbReference type="PANTHER" id="PTHR45436">
    <property type="entry name" value="SENSOR HISTIDINE KINASE YKOH"/>
    <property type="match status" value="1"/>
</dbReference>
<dbReference type="InterPro" id="IPR003594">
    <property type="entry name" value="HATPase_dom"/>
</dbReference>
<evidence type="ECO:0000256" key="3">
    <source>
        <dbReference type="ARBA" id="ARBA00012438"/>
    </source>
</evidence>
<evidence type="ECO:0000256" key="11">
    <source>
        <dbReference type="SAM" id="Phobius"/>
    </source>
</evidence>
<dbReference type="SMART" id="SM00387">
    <property type="entry name" value="HATPase_c"/>
    <property type="match status" value="1"/>
</dbReference>
<dbReference type="SMART" id="SM00388">
    <property type="entry name" value="HisKA"/>
    <property type="match status" value="1"/>
</dbReference>
<dbReference type="PANTHER" id="PTHR45436:SF15">
    <property type="entry name" value="SENSOR HISTIDINE KINASE CUSS"/>
    <property type="match status" value="1"/>
</dbReference>
<dbReference type="Gene3D" id="1.10.287.130">
    <property type="match status" value="1"/>
</dbReference>
<evidence type="ECO:0000256" key="9">
    <source>
        <dbReference type="ARBA" id="ARBA00023012"/>
    </source>
</evidence>
<reference evidence="13" key="1">
    <citation type="submission" date="2016-04" db="EMBL/GenBank/DDBJ databases">
        <title>Fast-growing isolate from the root nodules of Vavilovia formosa.</title>
        <authorList>
            <person name="Kimeklis A."/>
            <person name="Safronova V."/>
            <person name="Belimov A."/>
            <person name="Andronov E."/>
        </authorList>
    </citation>
    <scope>NUCLEOTIDE SEQUENCE [LARGE SCALE GENOMIC DNA]</scope>
    <source>
        <strain evidence="13">Vaf-46</strain>
    </source>
</reference>
<dbReference type="EC" id="2.7.13.3" evidence="3"/>
<evidence type="ECO:0000256" key="2">
    <source>
        <dbReference type="ARBA" id="ARBA00004141"/>
    </source>
</evidence>
<evidence type="ECO:0000256" key="7">
    <source>
        <dbReference type="ARBA" id="ARBA00022777"/>
    </source>
</evidence>
<gene>
    <name evidence="13" type="ORF">A4U53_00730</name>
</gene>
<evidence type="ECO:0000256" key="1">
    <source>
        <dbReference type="ARBA" id="ARBA00000085"/>
    </source>
</evidence>
<evidence type="ECO:0000256" key="4">
    <source>
        <dbReference type="ARBA" id="ARBA00022553"/>
    </source>
</evidence>
<dbReference type="InterPro" id="IPR005467">
    <property type="entry name" value="His_kinase_dom"/>
</dbReference>
<comment type="caution">
    <text evidence="13">The sequence shown here is derived from an EMBL/GenBank/DDBJ whole genome shotgun (WGS) entry which is preliminary data.</text>
</comment>
<dbReference type="CDD" id="cd00075">
    <property type="entry name" value="HATPase"/>
    <property type="match status" value="1"/>
</dbReference>
<evidence type="ECO:0000259" key="12">
    <source>
        <dbReference type="PROSITE" id="PS50109"/>
    </source>
</evidence>
<evidence type="ECO:0000256" key="10">
    <source>
        <dbReference type="ARBA" id="ARBA00023136"/>
    </source>
</evidence>
<dbReference type="GO" id="GO:0005886">
    <property type="term" value="C:plasma membrane"/>
    <property type="evidence" value="ECO:0007669"/>
    <property type="project" value="TreeGrafter"/>
</dbReference>
<keyword evidence="7 13" id="KW-0418">Kinase</keyword>
<dbReference type="eggNOG" id="COG0642">
    <property type="taxonomic scope" value="Bacteria"/>
</dbReference>
<feature type="domain" description="Histidine kinase" evidence="12">
    <location>
        <begin position="249"/>
        <end position="446"/>
    </location>
</feature>
<evidence type="ECO:0000256" key="5">
    <source>
        <dbReference type="ARBA" id="ARBA00022679"/>
    </source>
</evidence>
<dbReference type="EMBL" id="LWBS01000109">
    <property type="protein sequence ID" value="OAP95398.1"/>
    <property type="molecule type" value="Genomic_DNA"/>
</dbReference>
<dbReference type="InterPro" id="IPR050428">
    <property type="entry name" value="TCS_sensor_his_kinase"/>
</dbReference>
<name>A0A179BUL6_RHILE</name>
<keyword evidence="5" id="KW-0808">Transferase</keyword>